<feature type="chain" id="PRO_5010743222" evidence="1">
    <location>
        <begin position="22"/>
        <end position="182"/>
    </location>
</feature>
<evidence type="ECO:0000256" key="1">
    <source>
        <dbReference type="SAM" id="SignalP"/>
    </source>
</evidence>
<name>A0A1V2K1D9_PSECE</name>
<dbReference type="AlphaFoldDB" id="A0A1V2K1D9"/>
<evidence type="ECO:0000313" key="2">
    <source>
        <dbReference type="EMBL" id="ONH50906.1"/>
    </source>
</evidence>
<feature type="signal peptide" evidence="1">
    <location>
        <begin position="1"/>
        <end position="21"/>
    </location>
</feature>
<keyword evidence="1" id="KW-0732">Signal</keyword>
<dbReference type="OrthoDB" id="5945995at2"/>
<proteinExistence type="predicted"/>
<dbReference type="RefSeq" id="WP_076954122.1">
    <property type="nucleotide sequence ID" value="NZ_MNPW01000013.1"/>
</dbReference>
<dbReference type="Gene3D" id="1.10.530.10">
    <property type="match status" value="1"/>
</dbReference>
<reference evidence="2 3" key="1">
    <citation type="submission" date="2016-10" db="EMBL/GenBank/DDBJ databases">
        <title>Pseudomonas lactis sp. nov. and Pseudomonas paralactis sp. nov., isolated from bovine raw milk.</title>
        <authorList>
            <person name="Von Neubeck M."/>
            <person name="Huptas C."/>
            <person name="Glueck C."/>
            <person name="Krewinkel M."/>
            <person name="Stoeckel M."/>
            <person name="Stressler T."/>
            <person name="Fischer L."/>
            <person name="Hinrichs J."/>
            <person name="Scherer S."/>
            <person name="Wenning M."/>
        </authorList>
    </citation>
    <scope>NUCLEOTIDE SEQUENCE [LARGE SCALE GENOMIC DNA]</scope>
    <source>
        <strain evidence="2 3">DSM 17516</strain>
    </source>
</reference>
<sequence length="182" mass="20572">MATPVIRYCALLALMPTLVAAQEWPPWAYQLAAASAQVPPTLLYAVALQETGKMLRGRTVPWPWTLNIADQPHRYATRRQACQALQHALQSTPQNRIDVGLAQLNVGYQGDRVSHPCELLEPYRNLRLAAMILREQYNSNESWLMAAGRYHRPAGGVQARRYRQAVERYMATLGTQSQKSTR</sequence>
<dbReference type="SUPFAM" id="SSF53955">
    <property type="entry name" value="Lysozyme-like"/>
    <property type="match status" value="1"/>
</dbReference>
<comment type="caution">
    <text evidence="2">The sequence shown here is derived from an EMBL/GenBank/DDBJ whole genome shotgun (WGS) entry which is preliminary data.</text>
</comment>
<gene>
    <name evidence="2" type="ORF">BLL36_23640</name>
</gene>
<protein>
    <submittedName>
        <fullName evidence="2">Lytic transglycosylase</fullName>
    </submittedName>
</protein>
<accession>A0A1V2K1D9</accession>
<evidence type="ECO:0000313" key="3">
    <source>
        <dbReference type="Proteomes" id="UP000189295"/>
    </source>
</evidence>
<dbReference type="Proteomes" id="UP000189295">
    <property type="component" value="Unassembled WGS sequence"/>
</dbReference>
<organism evidence="2 3">
    <name type="scientific">Pseudomonas cedrina subsp. cedrina</name>
    <dbReference type="NCBI Taxonomy" id="76762"/>
    <lineage>
        <taxon>Bacteria</taxon>
        <taxon>Pseudomonadati</taxon>
        <taxon>Pseudomonadota</taxon>
        <taxon>Gammaproteobacteria</taxon>
        <taxon>Pseudomonadales</taxon>
        <taxon>Pseudomonadaceae</taxon>
        <taxon>Pseudomonas</taxon>
    </lineage>
</organism>
<dbReference type="EMBL" id="MNPW01000013">
    <property type="protein sequence ID" value="ONH50906.1"/>
    <property type="molecule type" value="Genomic_DNA"/>
</dbReference>
<dbReference type="InterPro" id="IPR023346">
    <property type="entry name" value="Lysozyme-like_dom_sf"/>
</dbReference>